<dbReference type="OrthoDB" id="9781757at2"/>
<evidence type="ECO:0000259" key="2">
    <source>
        <dbReference type="Pfam" id="PF12680"/>
    </source>
</evidence>
<dbReference type="Gene3D" id="3.10.450.50">
    <property type="match status" value="1"/>
</dbReference>
<reference evidence="3 4" key="1">
    <citation type="journal article" date="2013" name="Genome Announc.">
        <title>Draft Genome Sequence for Caulobacter sp. Strain OR37, a Bacterium Tolerant to Heavy Metals.</title>
        <authorList>
            <person name="Utturkar S.M."/>
            <person name="Bollmann A."/>
            <person name="Brzoska R.M."/>
            <person name="Klingeman D.M."/>
            <person name="Epstein S.E."/>
            <person name="Palumbo A.V."/>
            <person name="Brown S.D."/>
        </authorList>
    </citation>
    <scope>NUCLEOTIDE SEQUENCE [LARGE SCALE GENOMIC DNA]</scope>
    <source>
        <strain evidence="3 4">OR37</strain>
    </source>
</reference>
<keyword evidence="4" id="KW-1185">Reference proteome</keyword>
<dbReference type="RefSeq" id="WP_004615039.1">
    <property type="nucleotide sequence ID" value="NZ_APMP01000001.1"/>
</dbReference>
<dbReference type="AlphaFoldDB" id="R0D4J8"/>
<dbReference type="Pfam" id="PF12680">
    <property type="entry name" value="SnoaL_2"/>
    <property type="match status" value="1"/>
</dbReference>
<dbReference type="eggNOG" id="COG4308">
    <property type="taxonomic scope" value="Bacteria"/>
</dbReference>
<keyword evidence="1" id="KW-0732">Signal</keyword>
<organism evidence="3 4">
    <name type="scientific">Caulobacter vibrioides OR37</name>
    <dbReference type="NCBI Taxonomy" id="1292034"/>
    <lineage>
        <taxon>Bacteria</taxon>
        <taxon>Pseudomonadati</taxon>
        <taxon>Pseudomonadota</taxon>
        <taxon>Alphaproteobacteria</taxon>
        <taxon>Caulobacterales</taxon>
        <taxon>Caulobacteraceae</taxon>
        <taxon>Caulobacter</taxon>
    </lineage>
</organism>
<dbReference type="PATRIC" id="fig|1292034.3.peg.22"/>
<dbReference type="STRING" id="1292034.OR37_00022"/>
<evidence type="ECO:0000256" key="1">
    <source>
        <dbReference type="SAM" id="SignalP"/>
    </source>
</evidence>
<sequence length="148" mass="15930" precursor="true">MKIAGALLALALLAGSAQAQDTDASRLATAREMIHAWKVADWRKVADLFAEDGSLKSMMLPPVNGREAIYARIAALGKGAPDGVTLDVAHIGVIDGLVFMERTDRFTYNGHPGAVPVVGVLDIRGGKVKEWREYYDRASLEKALKGEP</sequence>
<dbReference type="EMBL" id="APMP01000001">
    <property type="protein sequence ID" value="ENZ83521.1"/>
    <property type="molecule type" value="Genomic_DNA"/>
</dbReference>
<dbReference type="InterPro" id="IPR037401">
    <property type="entry name" value="SnoaL-like"/>
</dbReference>
<accession>R0D4J8</accession>
<comment type="caution">
    <text evidence="3">The sequence shown here is derived from an EMBL/GenBank/DDBJ whole genome shotgun (WGS) entry which is preliminary data.</text>
</comment>
<feature type="domain" description="SnoaL-like" evidence="2">
    <location>
        <begin position="30"/>
        <end position="131"/>
    </location>
</feature>
<evidence type="ECO:0000313" key="4">
    <source>
        <dbReference type="Proteomes" id="UP000013063"/>
    </source>
</evidence>
<dbReference type="GO" id="GO:0016787">
    <property type="term" value="F:hydrolase activity"/>
    <property type="evidence" value="ECO:0007669"/>
    <property type="project" value="UniProtKB-KW"/>
</dbReference>
<proteinExistence type="predicted"/>
<dbReference type="SUPFAM" id="SSF54427">
    <property type="entry name" value="NTF2-like"/>
    <property type="match status" value="1"/>
</dbReference>
<feature type="chain" id="PRO_5004340395" evidence="1">
    <location>
        <begin position="20"/>
        <end position="148"/>
    </location>
</feature>
<protein>
    <submittedName>
        <fullName evidence="3">Limonene-1,2-epoxide hydrolase</fullName>
    </submittedName>
</protein>
<feature type="signal peptide" evidence="1">
    <location>
        <begin position="1"/>
        <end position="19"/>
    </location>
</feature>
<dbReference type="InterPro" id="IPR032710">
    <property type="entry name" value="NTF2-like_dom_sf"/>
</dbReference>
<evidence type="ECO:0000313" key="3">
    <source>
        <dbReference type="EMBL" id="ENZ83521.1"/>
    </source>
</evidence>
<keyword evidence="3" id="KW-0378">Hydrolase</keyword>
<dbReference type="Proteomes" id="UP000013063">
    <property type="component" value="Unassembled WGS sequence"/>
</dbReference>
<gene>
    <name evidence="3" type="ORF">OR37_00022</name>
</gene>
<name>R0D4J8_CAUVI</name>